<dbReference type="GO" id="GO:0016740">
    <property type="term" value="F:transferase activity"/>
    <property type="evidence" value="ECO:0007669"/>
    <property type="project" value="UniProtKB-KW"/>
</dbReference>
<dbReference type="Pfam" id="PF02686">
    <property type="entry name" value="GatC"/>
    <property type="match status" value="1"/>
</dbReference>
<keyword evidence="1" id="KW-0436">Ligase</keyword>
<reference evidence="1" key="1">
    <citation type="submission" date="2018-10" db="EMBL/GenBank/DDBJ databases">
        <authorList>
            <person name="Gruber-Vodicka H."/>
            <person name="Jaeckle O."/>
        </authorList>
    </citation>
    <scope>NUCLEOTIDE SEQUENCE</scope>
</reference>
<dbReference type="GO" id="GO:0006450">
    <property type="term" value="P:regulation of translational fidelity"/>
    <property type="evidence" value="ECO:0007669"/>
    <property type="project" value="InterPro"/>
</dbReference>
<organism evidence="1">
    <name type="scientific">invertebrate metagenome</name>
    <dbReference type="NCBI Taxonomy" id="1711999"/>
    <lineage>
        <taxon>unclassified sequences</taxon>
        <taxon>metagenomes</taxon>
        <taxon>organismal metagenomes</taxon>
    </lineage>
</organism>
<dbReference type="Gene3D" id="1.10.20.60">
    <property type="entry name" value="Glu-tRNAGln amidotransferase C subunit, N-terminal domain"/>
    <property type="match status" value="1"/>
</dbReference>
<dbReference type="InterPro" id="IPR036113">
    <property type="entry name" value="Asp/Glu-ADT_sf_sub_c"/>
</dbReference>
<dbReference type="AlphaFoldDB" id="A0A484H7G6"/>
<dbReference type="GO" id="GO:0050567">
    <property type="term" value="F:glutaminyl-tRNA synthase (glutamine-hydrolyzing) activity"/>
    <property type="evidence" value="ECO:0007669"/>
    <property type="project" value="UniProtKB-EC"/>
</dbReference>
<dbReference type="EMBL" id="LR026963">
    <property type="protein sequence ID" value="VBB69425.1"/>
    <property type="molecule type" value="Genomic_DNA"/>
</dbReference>
<proteinExistence type="inferred from homology"/>
<dbReference type="EC" id="6.3.5.7" evidence="1"/>
<dbReference type="GO" id="GO:0070681">
    <property type="term" value="P:glutaminyl-tRNAGln biosynthesis via transamidation"/>
    <property type="evidence" value="ECO:0007669"/>
    <property type="project" value="TreeGrafter"/>
</dbReference>
<keyword evidence="1" id="KW-0808">Transferase</keyword>
<dbReference type="SUPFAM" id="SSF141000">
    <property type="entry name" value="Glu-tRNAGln amidotransferase C subunit"/>
    <property type="match status" value="1"/>
</dbReference>
<protein>
    <submittedName>
        <fullName evidence="1">Aspartyl-tRNA(Asn) amidotransferase subunit C @ Glutamyl-tRNA(Gln) amidotransferase subunit C</fullName>
        <ecNumber evidence="1">6.3.5.6</ecNumber>
        <ecNumber evidence="1">6.3.5.7</ecNumber>
    </submittedName>
</protein>
<dbReference type="PANTHER" id="PTHR15004">
    <property type="entry name" value="GLUTAMYL-TRNA(GLN) AMIDOTRANSFERASE SUBUNIT C, MITOCHONDRIAL"/>
    <property type="match status" value="1"/>
</dbReference>
<dbReference type="InterPro" id="IPR003837">
    <property type="entry name" value="GatC"/>
</dbReference>
<accession>A0A484H7G6</accession>
<sequence length="95" mass="10871">MSLDKATVRTIAFLARLDVSEEKLEQLMDELSSILHWTRQLQEVETTSIEPMVCMATMRLHWRDDHIDDGACADVVLANAPESEFGFFYVPKVVE</sequence>
<dbReference type="HAMAP" id="MF_00122">
    <property type="entry name" value="GatC"/>
    <property type="match status" value="1"/>
</dbReference>
<gene>
    <name evidence="1" type="ORF">RIEGSTA812A_PEG_898</name>
</gene>
<dbReference type="NCBIfam" id="TIGR00135">
    <property type="entry name" value="gatC"/>
    <property type="match status" value="1"/>
</dbReference>
<dbReference type="PANTHER" id="PTHR15004:SF0">
    <property type="entry name" value="GLUTAMYL-TRNA(GLN) AMIDOTRANSFERASE SUBUNIT C, MITOCHONDRIAL"/>
    <property type="match status" value="1"/>
</dbReference>
<dbReference type="GO" id="GO:0050566">
    <property type="term" value="F:asparaginyl-tRNA synthase (glutamine-hydrolyzing) activity"/>
    <property type="evidence" value="ECO:0007669"/>
    <property type="project" value="UniProtKB-EC"/>
</dbReference>
<dbReference type="EC" id="6.3.5.6" evidence="1"/>
<evidence type="ECO:0000313" key="1">
    <source>
        <dbReference type="EMBL" id="VBB69425.1"/>
    </source>
</evidence>
<name>A0A484H7G6_9ZZZZ</name>